<protein>
    <submittedName>
        <fullName evidence="1">Uncharacterized protein</fullName>
    </submittedName>
</protein>
<evidence type="ECO:0000313" key="2">
    <source>
        <dbReference type="Proteomes" id="UP000252698"/>
    </source>
</evidence>
<reference evidence="1 2" key="1">
    <citation type="journal article" date="2018" name="Front. Microbiol.">
        <title>Genome Sequencing of Streptomyces atratus SCSIOZH16 and Activation Production of Nocardamine via Metabolic Engineering.</title>
        <authorList>
            <person name="Li Y."/>
            <person name="Zhang C."/>
            <person name="Liu C."/>
            <person name="Ju J."/>
            <person name="Ma J."/>
        </authorList>
    </citation>
    <scope>NUCLEOTIDE SEQUENCE [LARGE SCALE GENOMIC DNA]</scope>
    <source>
        <strain evidence="1 2">SCSIO_ZH16</strain>
    </source>
</reference>
<dbReference type="AlphaFoldDB" id="A0A2Z5JNX1"/>
<organism evidence="1 2">
    <name type="scientific">Streptomyces atratus</name>
    <dbReference type="NCBI Taxonomy" id="1893"/>
    <lineage>
        <taxon>Bacteria</taxon>
        <taxon>Bacillati</taxon>
        <taxon>Actinomycetota</taxon>
        <taxon>Actinomycetes</taxon>
        <taxon>Kitasatosporales</taxon>
        <taxon>Streptomycetaceae</taxon>
        <taxon>Streptomyces</taxon>
    </lineage>
</organism>
<proteinExistence type="predicted"/>
<accession>A0A2Z5JNX1</accession>
<dbReference type="EMBL" id="CP027306">
    <property type="protein sequence ID" value="AXE82140.1"/>
    <property type="molecule type" value="Genomic_DNA"/>
</dbReference>
<dbReference type="GeneID" id="95524546"/>
<dbReference type="RefSeq" id="WP_114248522.1">
    <property type="nucleotide sequence ID" value="NZ_CP027306.1"/>
</dbReference>
<dbReference type="Proteomes" id="UP000252698">
    <property type="component" value="Chromosome"/>
</dbReference>
<name>A0A2Z5JNX1_STRAR</name>
<dbReference type="KEGG" id="sata:C5746_40585"/>
<gene>
    <name evidence="1" type="ORF">C5746_40585</name>
</gene>
<sequence>MTDPMAPDDILRACGYLEAVWRDAETDTAALLQHEPGETPTAILLTELGENIMQQLLPAQAGIHDGMPDHELAAAAEKMRTDPTVQVSRVLLKTLKALAPTATPDQTEIVARSLISYLVSISDATEDDVLPLLNTLRQAALQRSSDPSN</sequence>
<evidence type="ECO:0000313" key="1">
    <source>
        <dbReference type="EMBL" id="AXE82140.1"/>
    </source>
</evidence>